<organism evidence="2 3">
    <name type="scientific">Punica granatum</name>
    <name type="common">Pomegranate</name>
    <dbReference type="NCBI Taxonomy" id="22663"/>
    <lineage>
        <taxon>Eukaryota</taxon>
        <taxon>Viridiplantae</taxon>
        <taxon>Streptophyta</taxon>
        <taxon>Embryophyta</taxon>
        <taxon>Tracheophyta</taxon>
        <taxon>Spermatophyta</taxon>
        <taxon>Magnoliopsida</taxon>
        <taxon>eudicotyledons</taxon>
        <taxon>Gunneridae</taxon>
        <taxon>Pentapetalae</taxon>
        <taxon>rosids</taxon>
        <taxon>malvids</taxon>
        <taxon>Myrtales</taxon>
        <taxon>Lythraceae</taxon>
        <taxon>Punica</taxon>
    </lineage>
</organism>
<evidence type="ECO:0000313" key="3">
    <source>
        <dbReference type="Proteomes" id="UP000233551"/>
    </source>
</evidence>
<protein>
    <submittedName>
        <fullName evidence="2">Uncharacterized protein</fullName>
    </submittedName>
</protein>
<sequence length="180" mass="20521">MVLNKAGKWSQVAHHIKLLLRRNKGAELREVLNSHSVQKPFTGRGYYRRGGRETGDEKLPPEVRRRFEHRENYGRAVGAASNLKLCHYKEETTITLHHRKASEGEGAGHRGREEPTTTNATPRWRGTGRAAATYRDILFTNSRPPQEHREIAEEWHRNVVERPANPTDGRKCRIYGGGGP</sequence>
<feature type="compositionally biased region" description="Basic and acidic residues" evidence="1">
    <location>
        <begin position="101"/>
        <end position="115"/>
    </location>
</feature>
<dbReference type="EMBL" id="PGOL01002685">
    <property type="protein sequence ID" value="PKI45875.1"/>
    <property type="molecule type" value="Genomic_DNA"/>
</dbReference>
<dbReference type="Proteomes" id="UP000233551">
    <property type="component" value="Unassembled WGS sequence"/>
</dbReference>
<comment type="caution">
    <text evidence="2">The sequence shown here is derived from an EMBL/GenBank/DDBJ whole genome shotgun (WGS) entry which is preliminary data.</text>
</comment>
<evidence type="ECO:0000256" key="1">
    <source>
        <dbReference type="SAM" id="MobiDB-lite"/>
    </source>
</evidence>
<keyword evidence="3" id="KW-1185">Reference proteome</keyword>
<feature type="compositionally biased region" description="Basic and acidic residues" evidence="1">
    <location>
        <begin position="145"/>
        <end position="160"/>
    </location>
</feature>
<name>A0A2I0IPE8_PUNGR</name>
<dbReference type="AlphaFoldDB" id="A0A2I0IPE8"/>
<feature type="region of interest" description="Disordered" evidence="1">
    <location>
        <begin position="100"/>
        <end position="180"/>
    </location>
</feature>
<proteinExistence type="predicted"/>
<accession>A0A2I0IPE8</accession>
<gene>
    <name evidence="2" type="ORF">CRG98_033674</name>
</gene>
<evidence type="ECO:0000313" key="2">
    <source>
        <dbReference type="EMBL" id="PKI45875.1"/>
    </source>
</evidence>
<reference evidence="2 3" key="1">
    <citation type="submission" date="2017-11" db="EMBL/GenBank/DDBJ databases">
        <title>De-novo sequencing of pomegranate (Punica granatum L.) genome.</title>
        <authorList>
            <person name="Akparov Z."/>
            <person name="Amiraslanov A."/>
            <person name="Hajiyeva S."/>
            <person name="Abbasov M."/>
            <person name="Kaur K."/>
            <person name="Hamwieh A."/>
            <person name="Solovyev V."/>
            <person name="Salamov A."/>
            <person name="Braich B."/>
            <person name="Kosarev P."/>
            <person name="Mahmoud A."/>
            <person name="Hajiyev E."/>
            <person name="Babayeva S."/>
            <person name="Izzatullayeva V."/>
            <person name="Mammadov A."/>
            <person name="Mammadov A."/>
            <person name="Sharifova S."/>
            <person name="Ojaghi J."/>
            <person name="Eynullazada K."/>
            <person name="Bayramov B."/>
            <person name="Abdulazimova A."/>
            <person name="Shahmuradov I."/>
        </authorList>
    </citation>
    <scope>NUCLEOTIDE SEQUENCE [LARGE SCALE GENOMIC DNA]</scope>
    <source>
        <strain evidence="3">cv. AG2017</strain>
        <tissue evidence="2">Leaf</tissue>
    </source>
</reference>